<proteinExistence type="predicted"/>
<reference evidence="1 2" key="2">
    <citation type="journal article" date="2022" name="Mol. Ecol. Resour.">
        <title>The genomes of chicory, endive, great burdock and yacon provide insights into Asteraceae paleo-polyploidization history and plant inulin production.</title>
        <authorList>
            <person name="Fan W."/>
            <person name="Wang S."/>
            <person name="Wang H."/>
            <person name="Wang A."/>
            <person name="Jiang F."/>
            <person name="Liu H."/>
            <person name="Zhao H."/>
            <person name="Xu D."/>
            <person name="Zhang Y."/>
        </authorList>
    </citation>
    <scope>NUCLEOTIDE SEQUENCE [LARGE SCALE GENOMIC DNA]</scope>
    <source>
        <strain evidence="2">cv. Yunnan</strain>
        <tissue evidence="1">Leaves</tissue>
    </source>
</reference>
<dbReference type="Proteomes" id="UP001056120">
    <property type="component" value="Linkage Group LG28"/>
</dbReference>
<accession>A0ACB8YGB0</accession>
<keyword evidence="2" id="KW-1185">Reference proteome</keyword>
<reference evidence="2" key="1">
    <citation type="journal article" date="2022" name="Mol. Ecol. Resour.">
        <title>The genomes of chicory, endive, great burdock and yacon provide insights into Asteraceae palaeo-polyploidization history and plant inulin production.</title>
        <authorList>
            <person name="Fan W."/>
            <person name="Wang S."/>
            <person name="Wang H."/>
            <person name="Wang A."/>
            <person name="Jiang F."/>
            <person name="Liu H."/>
            <person name="Zhao H."/>
            <person name="Xu D."/>
            <person name="Zhang Y."/>
        </authorList>
    </citation>
    <scope>NUCLEOTIDE SEQUENCE [LARGE SCALE GENOMIC DNA]</scope>
    <source>
        <strain evidence="2">cv. Yunnan</strain>
    </source>
</reference>
<protein>
    <submittedName>
        <fullName evidence="1">Uncharacterized protein</fullName>
    </submittedName>
</protein>
<name>A0ACB8YGB0_9ASTR</name>
<gene>
    <name evidence="1" type="ORF">L1987_83416</name>
</gene>
<dbReference type="EMBL" id="CM042045">
    <property type="protein sequence ID" value="KAI3682985.1"/>
    <property type="molecule type" value="Genomic_DNA"/>
</dbReference>
<sequence length="322" mass="35744">MSKLRKQIGEFYKDEAAKEDSLREVVTNINATDESSKLLHSIRSKKSGKISRFSAKVNENGEVSIDETMIDNDVETTENVNNPDGVPLVSYAKVKASGPGGNSAEGKSMLGAIKGNTNREKFKSQVRAPLISVVETTNRFHLLDEDGHVIEDTNEGMEGFNHAMNNNQELNSGWIKKEERNLNAHYTKRVSKEQRFEAKRYVLDRLVPLEVDLSRWAIAQHEYLRSLCSLYNFWEGYLAVSSDTYLGIGNKNRSAHVIEVSANDGNEEDMEEVEFETDGSAISMKADPTQMPAATDAIMHESGSLYQSIGSEGKSVDVINGA</sequence>
<organism evidence="1 2">
    <name type="scientific">Smallanthus sonchifolius</name>
    <dbReference type="NCBI Taxonomy" id="185202"/>
    <lineage>
        <taxon>Eukaryota</taxon>
        <taxon>Viridiplantae</taxon>
        <taxon>Streptophyta</taxon>
        <taxon>Embryophyta</taxon>
        <taxon>Tracheophyta</taxon>
        <taxon>Spermatophyta</taxon>
        <taxon>Magnoliopsida</taxon>
        <taxon>eudicotyledons</taxon>
        <taxon>Gunneridae</taxon>
        <taxon>Pentapetalae</taxon>
        <taxon>asterids</taxon>
        <taxon>campanulids</taxon>
        <taxon>Asterales</taxon>
        <taxon>Asteraceae</taxon>
        <taxon>Asteroideae</taxon>
        <taxon>Heliantheae alliance</taxon>
        <taxon>Millerieae</taxon>
        <taxon>Smallanthus</taxon>
    </lineage>
</organism>
<comment type="caution">
    <text evidence="1">The sequence shown here is derived from an EMBL/GenBank/DDBJ whole genome shotgun (WGS) entry which is preliminary data.</text>
</comment>
<evidence type="ECO:0000313" key="1">
    <source>
        <dbReference type="EMBL" id="KAI3682985.1"/>
    </source>
</evidence>
<evidence type="ECO:0000313" key="2">
    <source>
        <dbReference type="Proteomes" id="UP001056120"/>
    </source>
</evidence>